<feature type="domain" description="Protein kinase" evidence="11">
    <location>
        <begin position="212"/>
        <end position="512"/>
    </location>
</feature>
<keyword evidence="4" id="KW-0808">Transferase</keyword>
<dbReference type="Proteomes" id="UP001211065">
    <property type="component" value="Unassembled WGS sequence"/>
</dbReference>
<accession>A0AAD5U2T4</accession>
<evidence type="ECO:0000256" key="7">
    <source>
        <dbReference type="ARBA" id="ARBA00022840"/>
    </source>
</evidence>
<reference evidence="12" key="1">
    <citation type="submission" date="2020-05" db="EMBL/GenBank/DDBJ databases">
        <title>Phylogenomic resolution of chytrid fungi.</title>
        <authorList>
            <person name="Stajich J.E."/>
            <person name="Amses K."/>
            <person name="Simmons R."/>
            <person name="Seto K."/>
            <person name="Myers J."/>
            <person name="Bonds A."/>
            <person name="Quandt C.A."/>
            <person name="Barry K."/>
            <person name="Liu P."/>
            <person name="Grigoriev I."/>
            <person name="Longcore J.E."/>
            <person name="James T.Y."/>
        </authorList>
    </citation>
    <scope>NUCLEOTIDE SEQUENCE</scope>
    <source>
        <strain evidence="12">JEL0476</strain>
    </source>
</reference>
<proteinExistence type="predicted"/>
<dbReference type="Pfam" id="PF00069">
    <property type="entry name" value="Pkinase"/>
    <property type="match status" value="2"/>
</dbReference>
<organism evidence="12 13">
    <name type="scientific">Clydaea vesicula</name>
    <dbReference type="NCBI Taxonomy" id="447962"/>
    <lineage>
        <taxon>Eukaryota</taxon>
        <taxon>Fungi</taxon>
        <taxon>Fungi incertae sedis</taxon>
        <taxon>Chytridiomycota</taxon>
        <taxon>Chytridiomycota incertae sedis</taxon>
        <taxon>Chytridiomycetes</taxon>
        <taxon>Lobulomycetales</taxon>
        <taxon>Lobulomycetaceae</taxon>
        <taxon>Clydaea</taxon>
    </lineage>
</organism>
<keyword evidence="13" id="KW-1185">Reference proteome</keyword>
<protein>
    <recommendedName>
        <fullName evidence="1">non-specific serine/threonine protein kinase</fullName>
        <ecNumber evidence="1">2.7.11.1</ecNumber>
    </recommendedName>
</protein>
<dbReference type="AlphaFoldDB" id="A0AAD5U2T4"/>
<evidence type="ECO:0000256" key="3">
    <source>
        <dbReference type="ARBA" id="ARBA00022553"/>
    </source>
</evidence>
<evidence type="ECO:0000313" key="13">
    <source>
        <dbReference type="Proteomes" id="UP001211065"/>
    </source>
</evidence>
<dbReference type="GO" id="GO:0004674">
    <property type="term" value="F:protein serine/threonine kinase activity"/>
    <property type="evidence" value="ECO:0007669"/>
    <property type="project" value="UniProtKB-KW"/>
</dbReference>
<comment type="caution">
    <text evidence="12">The sequence shown here is derived from an EMBL/GenBank/DDBJ whole genome shotgun (WGS) entry which is preliminary data.</text>
</comment>
<evidence type="ECO:0000256" key="4">
    <source>
        <dbReference type="ARBA" id="ARBA00022679"/>
    </source>
</evidence>
<dbReference type="InterPro" id="IPR008271">
    <property type="entry name" value="Ser/Thr_kinase_AS"/>
</dbReference>
<name>A0AAD5U2T4_9FUNG</name>
<dbReference type="GO" id="GO:0007010">
    <property type="term" value="P:cytoskeleton organization"/>
    <property type="evidence" value="ECO:0007669"/>
    <property type="project" value="UniProtKB-ARBA"/>
</dbReference>
<dbReference type="InterPro" id="IPR017441">
    <property type="entry name" value="Protein_kinase_ATP_BS"/>
</dbReference>
<evidence type="ECO:0000256" key="6">
    <source>
        <dbReference type="ARBA" id="ARBA00022777"/>
    </source>
</evidence>
<evidence type="ECO:0000256" key="8">
    <source>
        <dbReference type="ARBA" id="ARBA00047899"/>
    </source>
</evidence>
<dbReference type="FunFam" id="3.30.200.20:FF:000109">
    <property type="entry name" value="Non-specific serine/threonine protein kinase"/>
    <property type="match status" value="1"/>
</dbReference>
<comment type="catalytic activity">
    <reaction evidence="8">
        <text>L-threonyl-[protein] + ATP = O-phospho-L-threonyl-[protein] + ADP + H(+)</text>
        <dbReference type="Rhea" id="RHEA:46608"/>
        <dbReference type="Rhea" id="RHEA-COMP:11060"/>
        <dbReference type="Rhea" id="RHEA-COMP:11605"/>
        <dbReference type="ChEBI" id="CHEBI:15378"/>
        <dbReference type="ChEBI" id="CHEBI:30013"/>
        <dbReference type="ChEBI" id="CHEBI:30616"/>
        <dbReference type="ChEBI" id="CHEBI:61977"/>
        <dbReference type="ChEBI" id="CHEBI:456216"/>
        <dbReference type="EC" id="2.7.11.1"/>
    </reaction>
</comment>
<dbReference type="PROSITE" id="PS00107">
    <property type="entry name" value="PROTEIN_KINASE_ATP"/>
    <property type="match status" value="1"/>
</dbReference>
<evidence type="ECO:0000256" key="5">
    <source>
        <dbReference type="ARBA" id="ARBA00022741"/>
    </source>
</evidence>
<evidence type="ECO:0000259" key="11">
    <source>
        <dbReference type="PROSITE" id="PS50011"/>
    </source>
</evidence>
<dbReference type="PROSITE" id="PS50011">
    <property type="entry name" value="PROTEIN_KINASE_DOM"/>
    <property type="match status" value="1"/>
</dbReference>
<evidence type="ECO:0000313" key="12">
    <source>
        <dbReference type="EMBL" id="KAJ3220714.1"/>
    </source>
</evidence>
<dbReference type="InterPro" id="IPR050236">
    <property type="entry name" value="Ser_Thr_kinase_AGC"/>
</dbReference>
<dbReference type="EMBL" id="JADGJW010000279">
    <property type="protein sequence ID" value="KAJ3220714.1"/>
    <property type="molecule type" value="Genomic_DNA"/>
</dbReference>
<feature type="binding site" evidence="10">
    <location>
        <position position="241"/>
    </location>
    <ligand>
        <name>ATP</name>
        <dbReference type="ChEBI" id="CHEBI:30616"/>
    </ligand>
</feature>
<evidence type="ECO:0000256" key="10">
    <source>
        <dbReference type="PROSITE-ProRule" id="PRU10141"/>
    </source>
</evidence>
<keyword evidence="5 10" id="KW-0547">Nucleotide-binding</keyword>
<keyword evidence="6" id="KW-0418">Kinase</keyword>
<evidence type="ECO:0000256" key="9">
    <source>
        <dbReference type="ARBA" id="ARBA00048679"/>
    </source>
</evidence>
<gene>
    <name evidence="12" type="ORF">HK099_004064</name>
</gene>
<dbReference type="PANTHER" id="PTHR24356:SF417">
    <property type="entry name" value="CELL CYCLE PROTEIN KINASE DBF2-RELATED"/>
    <property type="match status" value="1"/>
</dbReference>
<dbReference type="PANTHER" id="PTHR24356">
    <property type="entry name" value="SERINE/THREONINE-PROTEIN KINASE"/>
    <property type="match status" value="1"/>
</dbReference>
<evidence type="ECO:0000256" key="2">
    <source>
        <dbReference type="ARBA" id="ARBA00022527"/>
    </source>
</evidence>
<evidence type="ECO:0000256" key="1">
    <source>
        <dbReference type="ARBA" id="ARBA00012513"/>
    </source>
</evidence>
<keyword evidence="2" id="KW-0723">Serine/threonine-protein kinase</keyword>
<keyword evidence="7 10" id="KW-0067">ATP-binding</keyword>
<dbReference type="InterPro" id="IPR000719">
    <property type="entry name" value="Prot_kinase_dom"/>
</dbReference>
<dbReference type="InterPro" id="IPR011009">
    <property type="entry name" value="Kinase-like_dom_sf"/>
</dbReference>
<dbReference type="Gene3D" id="1.10.510.10">
    <property type="entry name" value="Transferase(Phosphotransferase) domain 1"/>
    <property type="match status" value="1"/>
</dbReference>
<sequence>MSNSKIPISSVNISSLNAQKSLSVPEKSIISFNIQNDKFINEPMPSSSNMISSAAEDSTYLIKNLKKDTTNIDEKQKPKLATIEEKANELLQEALKSDTDNSCCNEGEKVVFNDVGDETFVTPGNSVHAVKEDKVSNSTKRMCMMTKLYFLDYYFDLLSFIHERKQRVEKFKDDGKKRNLSEEQYKKEWKNFCGKERTFLRNRRTRMRVTNFQIIKQVGQGGYGQVFLARKKDDQNICALKKMSKQLLLKLGEVQHILTERDILTRTDSPWLVKLFYAFQDSQNVYLAMEYVPGGDVRTMFCNSGVLREYSARFYIAEMLMAVSEIHKLGYIHRDLKPENFLVDAGGHLKLTDFGLSRGSPSARLLEVMQNKVDMVKNSVFVKRSTLERRNIFQTVRKEEMKGYSLVGSPDYMAPEVLVHNDMGYGLAVDYWSLGCILFEMLTGFPPFSAQTNNEIWVNIYYWKKVLERPIYSGQDAEFNMTDEAWSLINKLITDQEKRWTEISLISKHKFFTSPSDESLPILSFEDLRKIGTSGCSVLSKDLKVPHIPVLKNELDTSYFDDFDNIDVKMYKEIFEKQENDKKNADFYKSNEAFGGRAGFVGFTFNPRQELF</sequence>
<dbReference type="GO" id="GO:0005816">
    <property type="term" value="C:spindle pole body"/>
    <property type="evidence" value="ECO:0007669"/>
    <property type="project" value="TreeGrafter"/>
</dbReference>
<dbReference type="PROSITE" id="PS00108">
    <property type="entry name" value="PROTEIN_KINASE_ST"/>
    <property type="match status" value="1"/>
</dbReference>
<dbReference type="Gene3D" id="3.30.200.20">
    <property type="entry name" value="Phosphorylase Kinase, domain 1"/>
    <property type="match status" value="1"/>
</dbReference>
<dbReference type="SMART" id="SM00220">
    <property type="entry name" value="S_TKc"/>
    <property type="match status" value="1"/>
</dbReference>
<dbReference type="GO" id="GO:0005524">
    <property type="term" value="F:ATP binding"/>
    <property type="evidence" value="ECO:0007669"/>
    <property type="project" value="UniProtKB-UniRule"/>
</dbReference>
<dbReference type="CDD" id="cd21776">
    <property type="entry name" value="MobB_Sid2p-like"/>
    <property type="match status" value="1"/>
</dbReference>
<keyword evidence="3" id="KW-0597">Phosphoprotein</keyword>
<dbReference type="SUPFAM" id="SSF56112">
    <property type="entry name" value="Protein kinase-like (PK-like)"/>
    <property type="match status" value="1"/>
</dbReference>
<dbReference type="EC" id="2.7.11.1" evidence="1"/>
<dbReference type="FunFam" id="1.10.510.10:FF:000024">
    <property type="entry name" value="Probable serine/threonine-protein kinase cot-1"/>
    <property type="match status" value="1"/>
</dbReference>
<comment type="catalytic activity">
    <reaction evidence="9">
        <text>L-seryl-[protein] + ATP = O-phospho-L-seryl-[protein] + ADP + H(+)</text>
        <dbReference type="Rhea" id="RHEA:17989"/>
        <dbReference type="Rhea" id="RHEA-COMP:9863"/>
        <dbReference type="Rhea" id="RHEA-COMP:11604"/>
        <dbReference type="ChEBI" id="CHEBI:15378"/>
        <dbReference type="ChEBI" id="CHEBI:29999"/>
        <dbReference type="ChEBI" id="CHEBI:30616"/>
        <dbReference type="ChEBI" id="CHEBI:83421"/>
        <dbReference type="ChEBI" id="CHEBI:456216"/>
        <dbReference type="EC" id="2.7.11.1"/>
    </reaction>
</comment>
<dbReference type="GO" id="GO:0035556">
    <property type="term" value="P:intracellular signal transduction"/>
    <property type="evidence" value="ECO:0007669"/>
    <property type="project" value="TreeGrafter"/>
</dbReference>